<evidence type="ECO:0000313" key="3">
    <source>
        <dbReference type="EMBL" id="KUK44320.1"/>
    </source>
</evidence>
<dbReference type="Proteomes" id="UP000053961">
    <property type="component" value="Unassembled WGS sequence"/>
</dbReference>
<keyword evidence="2" id="KW-0472">Membrane</keyword>
<feature type="region of interest" description="Disordered" evidence="1">
    <location>
        <begin position="314"/>
        <end position="388"/>
    </location>
</feature>
<accession>A0A117LFH6</accession>
<evidence type="ECO:0000256" key="1">
    <source>
        <dbReference type="SAM" id="MobiDB-lite"/>
    </source>
</evidence>
<dbReference type="AlphaFoldDB" id="A0A117LFH6"/>
<reference evidence="4" key="1">
    <citation type="journal article" date="2015" name="MBio">
        <title>Genome-resolved metagenomic analysis reveals roles for candidate phyla and other microbial community members in biogeochemical transformations in oil reservoirs.</title>
        <authorList>
            <person name="Hu P."/>
            <person name="Tom L."/>
            <person name="Singh A."/>
            <person name="Thomas B.C."/>
            <person name="Baker B.J."/>
            <person name="Piceno Y.M."/>
            <person name="Andersen G.L."/>
            <person name="Banfield J.F."/>
        </authorList>
    </citation>
    <scope>NUCLEOTIDE SEQUENCE [LARGE SCALE GENOMIC DNA]</scope>
    <source>
        <strain evidence="4">56_747</strain>
    </source>
</reference>
<keyword evidence="2" id="KW-1133">Transmembrane helix</keyword>
<organism evidence="3 6">
    <name type="scientific">Methanothrix harundinacea</name>
    <dbReference type="NCBI Taxonomy" id="301375"/>
    <lineage>
        <taxon>Archaea</taxon>
        <taxon>Methanobacteriati</taxon>
        <taxon>Methanobacteriota</taxon>
        <taxon>Stenosarchaea group</taxon>
        <taxon>Methanomicrobia</taxon>
        <taxon>Methanotrichales</taxon>
        <taxon>Methanotrichaceae</taxon>
        <taxon>Methanothrix</taxon>
    </lineage>
</organism>
<proteinExistence type="predicted"/>
<dbReference type="EMBL" id="LGFT01000028">
    <property type="protein sequence ID" value="KUK44320.1"/>
    <property type="molecule type" value="Genomic_DNA"/>
</dbReference>
<reference evidence="5 6" key="2">
    <citation type="journal article" date="2015" name="MBio">
        <title>Genome-Resolved Metagenomic Analysis Reveals Roles for Candidate Phyla and Other Microbial Community Members in Biogeochemical Transformations in Oil Reservoirs.</title>
        <authorList>
            <person name="Hu P."/>
            <person name="Tom L."/>
            <person name="Singh A."/>
            <person name="Thomas B.C."/>
            <person name="Baker B.J."/>
            <person name="Piceno Y.M."/>
            <person name="Andersen G.L."/>
            <person name="Banfield J.F."/>
        </authorList>
    </citation>
    <scope>NUCLEOTIDE SEQUENCE [LARGE SCALE GENOMIC DNA]</scope>
    <source>
        <strain evidence="3">57_489</strain>
    </source>
</reference>
<dbReference type="PATRIC" id="fig|301375.6.peg.2352"/>
<gene>
    <name evidence="3" type="ORF">XD72_1320</name>
    <name evidence="4" type="ORF">XE07_0970</name>
</gene>
<comment type="caution">
    <text evidence="3">The sequence shown here is derived from an EMBL/GenBank/DDBJ whole genome shotgun (WGS) entry which is preliminary data.</text>
</comment>
<dbReference type="Proteomes" id="UP000057043">
    <property type="component" value="Unassembled WGS sequence"/>
</dbReference>
<evidence type="ECO:0000313" key="6">
    <source>
        <dbReference type="Proteomes" id="UP000057043"/>
    </source>
</evidence>
<feature type="compositionally biased region" description="Polar residues" evidence="1">
    <location>
        <begin position="347"/>
        <end position="364"/>
    </location>
</feature>
<evidence type="ECO:0000256" key="2">
    <source>
        <dbReference type="SAM" id="Phobius"/>
    </source>
</evidence>
<name>A0A117LFH6_9EURY</name>
<keyword evidence="2" id="KW-0812">Transmembrane</keyword>
<feature type="compositionally biased region" description="Low complexity" evidence="1">
    <location>
        <begin position="314"/>
        <end position="337"/>
    </location>
</feature>
<evidence type="ECO:0000313" key="4">
    <source>
        <dbReference type="EMBL" id="KUK96617.1"/>
    </source>
</evidence>
<evidence type="ECO:0000313" key="5">
    <source>
        <dbReference type="Proteomes" id="UP000053961"/>
    </source>
</evidence>
<protein>
    <submittedName>
        <fullName evidence="3">Uncharacterized protein</fullName>
    </submittedName>
</protein>
<dbReference type="EMBL" id="LGHB01000010">
    <property type="protein sequence ID" value="KUK96617.1"/>
    <property type="molecule type" value="Genomic_DNA"/>
</dbReference>
<sequence length="412" mass="44869">MSWKSSSRGIASATALPSQALLVLLLSSSILGAGELVANRYGEIDETPLLTAQEEVLDLNLSSGWVNANEGETTGSMEPEDVSAYSDESILSDEDAAETLDPETAFYAEAEEVEEEEEEEAELTMAEAVVYVFNNDDDTLSISLFIDSELLGTEDVSKDKEKKFGNYPLVTGSHSFKITWWDDDTKKTHQEELVATVEGVTAVTLYTTLNKGPEKFEMNVMLRNENSKDLEAYLYIDGEYEKQKTAKKESTTDFGKFDIEEGVHVLAVRWQDPETKIDYEKRKTIRVDGKDVVTFHAPAGMTFQTDEEAASKAAAKTTTSSKTETTSTKTASTSATTNDAVEGGESPSKTGTGDSNKPSSNSGEVKSAADKGQSEPETNENNGDAGPDVTNVTLYLTTIGAILAIYIIFFRR</sequence>
<feature type="transmembrane region" description="Helical" evidence="2">
    <location>
        <begin position="392"/>
        <end position="410"/>
    </location>
</feature>